<dbReference type="GO" id="GO:0032259">
    <property type="term" value="P:methylation"/>
    <property type="evidence" value="ECO:0007669"/>
    <property type="project" value="UniProtKB-KW"/>
</dbReference>
<gene>
    <name evidence="2" type="ORF">H8704_13530</name>
</gene>
<dbReference type="EMBL" id="JACRSX010000032">
    <property type="protein sequence ID" value="MBC8563622.1"/>
    <property type="molecule type" value="Genomic_DNA"/>
</dbReference>
<name>A0ABR7N4Q7_9FIRM</name>
<dbReference type="SUPFAM" id="SSF53335">
    <property type="entry name" value="S-adenosyl-L-methionine-dependent methyltransferases"/>
    <property type="match status" value="1"/>
</dbReference>
<feature type="domain" description="Methyltransferase type 11" evidence="1">
    <location>
        <begin position="52"/>
        <end position="146"/>
    </location>
</feature>
<dbReference type="RefSeq" id="WP_249298624.1">
    <property type="nucleotide sequence ID" value="NZ_JACRSX010000032.1"/>
</dbReference>
<keyword evidence="3" id="KW-1185">Reference proteome</keyword>
<dbReference type="GO" id="GO:0008168">
    <property type="term" value="F:methyltransferase activity"/>
    <property type="evidence" value="ECO:0007669"/>
    <property type="project" value="UniProtKB-KW"/>
</dbReference>
<dbReference type="Proteomes" id="UP000606193">
    <property type="component" value="Unassembled WGS sequence"/>
</dbReference>
<proteinExistence type="predicted"/>
<dbReference type="InterPro" id="IPR013216">
    <property type="entry name" value="Methyltransf_11"/>
</dbReference>
<organism evidence="2 3">
    <name type="scientific">Jutongia huaianensis</name>
    <dbReference type="NCBI Taxonomy" id="2763668"/>
    <lineage>
        <taxon>Bacteria</taxon>
        <taxon>Bacillati</taxon>
        <taxon>Bacillota</taxon>
        <taxon>Clostridia</taxon>
        <taxon>Lachnospirales</taxon>
        <taxon>Lachnospiraceae</taxon>
        <taxon>Jutongia</taxon>
    </lineage>
</organism>
<sequence>MTNEEYKKLSVKEFTQVAERYESDHAGIYEMCKKDYPEILEELEKESFSDLLDAGCGPAPMISLLAEKYPDRHYTGLDLTPAMIEQAKAKHIANAEFVVGDCENFPFEENSFDAIICSNSFHHYPDPQGFFDSVKRCLRPGGRLILRDVTSENKLLVWLMDHIELPLANLCGHGDVRTTTKETVTECCRKAGLNVEKIEIRKGMRMHCVVRKS</sequence>
<evidence type="ECO:0000259" key="1">
    <source>
        <dbReference type="Pfam" id="PF08241"/>
    </source>
</evidence>
<accession>A0ABR7N4Q7</accession>
<evidence type="ECO:0000313" key="2">
    <source>
        <dbReference type="EMBL" id="MBC8563622.1"/>
    </source>
</evidence>
<dbReference type="Gene3D" id="3.40.50.150">
    <property type="entry name" value="Vaccinia Virus protein VP39"/>
    <property type="match status" value="1"/>
</dbReference>
<dbReference type="CDD" id="cd02440">
    <property type="entry name" value="AdoMet_MTases"/>
    <property type="match status" value="1"/>
</dbReference>
<comment type="caution">
    <text evidence="2">The sequence shown here is derived from an EMBL/GenBank/DDBJ whole genome shotgun (WGS) entry which is preliminary data.</text>
</comment>
<evidence type="ECO:0000313" key="3">
    <source>
        <dbReference type="Proteomes" id="UP000606193"/>
    </source>
</evidence>
<reference evidence="2 3" key="1">
    <citation type="submission" date="2020-08" db="EMBL/GenBank/DDBJ databases">
        <title>Genome public.</title>
        <authorList>
            <person name="Liu C."/>
            <person name="Sun Q."/>
        </authorList>
    </citation>
    <scope>NUCLEOTIDE SEQUENCE [LARGE SCALE GENOMIC DNA]</scope>
    <source>
        <strain evidence="2 3">NSJ-37</strain>
    </source>
</reference>
<dbReference type="InterPro" id="IPR029063">
    <property type="entry name" value="SAM-dependent_MTases_sf"/>
</dbReference>
<protein>
    <submittedName>
        <fullName evidence="2">Class I SAM-dependent methyltransferase</fullName>
    </submittedName>
</protein>
<dbReference type="Pfam" id="PF08241">
    <property type="entry name" value="Methyltransf_11"/>
    <property type="match status" value="1"/>
</dbReference>
<dbReference type="PANTHER" id="PTHR43591">
    <property type="entry name" value="METHYLTRANSFERASE"/>
    <property type="match status" value="1"/>
</dbReference>
<keyword evidence="2" id="KW-0489">Methyltransferase</keyword>
<keyword evidence="2" id="KW-0808">Transferase</keyword>